<dbReference type="InterPro" id="IPR050428">
    <property type="entry name" value="TCS_sensor_his_kinase"/>
</dbReference>
<feature type="transmembrane region" description="Helical" evidence="13">
    <location>
        <begin position="141"/>
        <end position="159"/>
    </location>
</feature>
<dbReference type="EMBL" id="FCOC02000012">
    <property type="protein sequence ID" value="SAL37792.1"/>
    <property type="molecule type" value="Genomic_DNA"/>
</dbReference>
<keyword evidence="7" id="KW-0547">Nucleotide-binding</keyword>
<evidence type="ECO:0000259" key="15">
    <source>
        <dbReference type="PROSITE" id="PS50885"/>
    </source>
</evidence>
<keyword evidence="11" id="KW-0902">Two-component regulatory system</keyword>
<evidence type="ECO:0000256" key="10">
    <source>
        <dbReference type="ARBA" id="ARBA00022989"/>
    </source>
</evidence>
<keyword evidence="12 13" id="KW-0472">Membrane</keyword>
<evidence type="ECO:0000256" key="8">
    <source>
        <dbReference type="ARBA" id="ARBA00022777"/>
    </source>
</evidence>
<comment type="catalytic activity">
    <reaction evidence="1">
        <text>ATP + protein L-histidine = ADP + protein N-phospho-L-histidine.</text>
        <dbReference type="EC" id="2.7.13.3"/>
    </reaction>
</comment>
<evidence type="ECO:0000256" key="5">
    <source>
        <dbReference type="ARBA" id="ARBA00022679"/>
    </source>
</evidence>
<dbReference type="SMART" id="SM00388">
    <property type="entry name" value="HisKA"/>
    <property type="match status" value="1"/>
</dbReference>
<dbReference type="EC" id="2.7.13.3" evidence="3"/>
<evidence type="ECO:0000256" key="12">
    <source>
        <dbReference type="ARBA" id="ARBA00023136"/>
    </source>
</evidence>
<dbReference type="PROSITE" id="PS50109">
    <property type="entry name" value="HIS_KIN"/>
    <property type="match status" value="1"/>
</dbReference>
<evidence type="ECO:0000313" key="16">
    <source>
        <dbReference type="EMBL" id="SAL37792.1"/>
    </source>
</evidence>
<dbReference type="RefSeq" id="WP_060857000.1">
    <property type="nucleotide sequence ID" value="NZ_FCOC02000012.1"/>
</dbReference>
<dbReference type="Pfam" id="PF02518">
    <property type="entry name" value="HATPase_c"/>
    <property type="match status" value="1"/>
</dbReference>
<dbReference type="SUPFAM" id="SSF55874">
    <property type="entry name" value="ATPase domain of HSP90 chaperone/DNA topoisomerase II/histidine kinase"/>
    <property type="match status" value="1"/>
</dbReference>
<sequence length="436" mass="47395">MHSIRRQLLVWLLALVIVGVGFAGWLIYRQALAEANELFDYQLEQIAAALPSEPFSSVLQSRSDSDEGVVIQIWNRNGVLMYYSHPRVPLAPHAELGFSTEATARGEWRVYSAIVGDNVVQLAQPLSIRNRLAAGVAWRTLWPLVLLLPLLGMAIWIIVGRGLMPLQRVTRALDTRHPEALEHLPDNRLPQEVVPVVRALNALLDRLATALDTQKAFVADAAHELRTPLAAVQIQSQLVARAKDDASRKEALDDLQAGITRATRLAEQLLALARSEPDGKNATTLVDLHALLDECVGASVLVAQQRGVDLGIEASEAATVMGDQNALRVMFNNLIDNATKYTPDGGRVDVCLRVAEGDPVVEISDNGPGIPAEERERVFDRFYRVGASADRARTDVAGSGLGLAIVRRIAEQHGAKVALAESKSGGLLVSIRFNSV</sequence>
<keyword evidence="5" id="KW-0808">Transferase</keyword>
<dbReference type="InterPro" id="IPR003661">
    <property type="entry name" value="HisK_dim/P_dom"/>
</dbReference>
<dbReference type="InterPro" id="IPR036097">
    <property type="entry name" value="HisK_dim/P_sf"/>
</dbReference>
<evidence type="ECO:0000256" key="1">
    <source>
        <dbReference type="ARBA" id="ARBA00000085"/>
    </source>
</evidence>
<keyword evidence="9" id="KW-0067">ATP-binding</keyword>
<dbReference type="CDD" id="cd00082">
    <property type="entry name" value="HisKA"/>
    <property type="match status" value="1"/>
</dbReference>
<evidence type="ECO:0000256" key="13">
    <source>
        <dbReference type="SAM" id="Phobius"/>
    </source>
</evidence>
<name>A0A158H0G6_CABSO</name>
<dbReference type="GO" id="GO:0005524">
    <property type="term" value="F:ATP binding"/>
    <property type="evidence" value="ECO:0007669"/>
    <property type="project" value="UniProtKB-KW"/>
</dbReference>
<accession>A0A158H0G6</accession>
<gene>
    <name evidence="16" type="ORF">AWB64_03900</name>
</gene>
<feature type="transmembrane region" description="Helical" evidence="13">
    <location>
        <begin position="9"/>
        <end position="28"/>
    </location>
</feature>
<dbReference type="Proteomes" id="UP000054893">
    <property type="component" value="Unassembled WGS sequence"/>
</dbReference>
<evidence type="ECO:0000256" key="4">
    <source>
        <dbReference type="ARBA" id="ARBA00022553"/>
    </source>
</evidence>
<dbReference type="InterPro" id="IPR005467">
    <property type="entry name" value="His_kinase_dom"/>
</dbReference>
<dbReference type="SUPFAM" id="SSF47384">
    <property type="entry name" value="Homodimeric domain of signal transducing histidine kinase"/>
    <property type="match status" value="1"/>
</dbReference>
<keyword evidence="10 13" id="KW-1133">Transmembrane helix</keyword>
<evidence type="ECO:0000256" key="2">
    <source>
        <dbReference type="ARBA" id="ARBA00004141"/>
    </source>
</evidence>
<dbReference type="InterPro" id="IPR003660">
    <property type="entry name" value="HAMP_dom"/>
</dbReference>
<dbReference type="Gene3D" id="3.30.565.10">
    <property type="entry name" value="Histidine kinase-like ATPase, C-terminal domain"/>
    <property type="match status" value="1"/>
</dbReference>
<evidence type="ECO:0000313" key="17">
    <source>
        <dbReference type="Proteomes" id="UP000054893"/>
    </source>
</evidence>
<organism evidence="16 17">
    <name type="scientific">Caballeronia sordidicola</name>
    <name type="common">Burkholderia sordidicola</name>
    <dbReference type="NCBI Taxonomy" id="196367"/>
    <lineage>
        <taxon>Bacteria</taxon>
        <taxon>Pseudomonadati</taxon>
        <taxon>Pseudomonadota</taxon>
        <taxon>Betaproteobacteria</taxon>
        <taxon>Burkholderiales</taxon>
        <taxon>Burkholderiaceae</taxon>
        <taxon>Caballeronia</taxon>
    </lineage>
</organism>
<dbReference type="PROSITE" id="PS50885">
    <property type="entry name" value="HAMP"/>
    <property type="match status" value="1"/>
</dbReference>
<dbReference type="PANTHER" id="PTHR45436">
    <property type="entry name" value="SENSOR HISTIDINE KINASE YKOH"/>
    <property type="match status" value="1"/>
</dbReference>
<protein>
    <recommendedName>
        <fullName evidence="3">histidine kinase</fullName>
        <ecNumber evidence="3">2.7.13.3</ecNumber>
    </recommendedName>
</protein>
<evidence type="ECO:0000256" key="9">
    <source>
        <dbReference type="ARBA" id="ARBA00022840"/>
    </source>
</evidence>
<evidence type="ECO:0000256" key="11">
    <source>
        <dbReference type="ARBA" id="ARBA00023012"/>
    </source>
</evidence>
<dbReference type="GO" id="GO:0005886">
    <property type="term" value="C:plasma membrane"/>
    <property type="evidence" value="ECO:0007669"/>
    <property type="project" value="TreeGrafter"/>
</dbReference>
<evidence type="ECO:0000256" key="7">
    <source>
        <dbReference type="ARBA" id="ARBA00022741"/>
    </source>
</evidence>
<evidence type="ECO:0000256" key="3">
    <source>
        <dbReference type="ARBA" id="ARBA00012438"/>
    </source>
</evidence>
<dbReference type="CDD" id="cd00075">
    <property type="entry name" value="HATPase"/>
    <property type="match status" value="1"/>
</dbReference>
<proteinExistence type="predicted"/>
<keyword evidence="6 13" id="KW-0812">Transmembrane</keyword>
<evidence type="ECO:0000259" key="14">
    <source>
        <dbReference type="PROSITE" id="PS50109"/>
    </source>
</evidence>
<dbReference type="OrthoDB" id="8554694at2"/>
<feature type="domain" description="Histidine kinase" evidence="14">
    <location>
        <begin position="220"/>
        <end position="436"/>
    </location>
</feature>
<keyword evidence="8 16" id="KW-0418">Kinase</keyword>
<dbReference type="InterPro" id="IPR004358">
    <property type="entry name" value="Sig_transdc_His_kin-like_C"/>
</dbReference>
<reference evidence="16 17" key="1">
    <citation type="submission" date="2016-01" db="EMBL/GenBank/DDBJ databases">
        <authorList>
            <person name="Oliw E.H."/>
        </authorList>
    </citation>
    <scope>NUCLEOTIDE SEQUENCE [LARGE SCALE GENOMIC DNA]</scope>
    <source>
        <strain evidence="16">LMG 22029</strain>
    </source>
</reference>
<dbReference type="SMART" id="SM00387">
    <property type="entry name" value="HATPase_c"/>
    <property type="match status" value="1"/>
</dbReference>
<dbReference type="GO" id="GO:0000155">
    <property type="term" value="F:phosphorelay sensor kinase activity"/>
    <property type="evidence" value="ECO:0007669"/>
    <property type="project" value="InterPro"/>
</dbReference>
<dbReference type="AlphaFoldDB" id="A0A158H0G6"/>
<dbReference type="PRINTS" id="PR00344">
    <property type="entry name" value="BCTRLSENSOR"/>
</dbReference>
<dbReference type="PANTHER" id="PTHR45436:SF14">
    <property type="entry name" value="SENSOR PROTEIN QSEC"/>
    <property type="match status" value="1"/>
</dbReference>
<comment type="subcellular location">
    <subcellularLocation>
        <location evidence="2">Membrane</location>
        <topology evidence="2">Multi-pass membrane protein</topology>
    </subcellularLocation>
</comment>
<dbReference type="InterPro" id="IPR036890">
    <property type="entry name" value="HATPase_C_sf"/>
</dbReference>
<keyword evidence="4" id="KW-0597">Phosphoprotein</keyword>
<dbReference type="Gene3D" id="1.10.287.130">
    <property type="match status" value="1"/>
</dbReference>
<evidence type="ECO:0000256" key="6">
    <source>
        <dbReference type="ARBA" id="ARBA00022692"/>
    </source>
</evidence>
<feature type="domain" description="HAMP" evidence="15">
    <location>
        <begin position="160"/>
        <end position="212"/>
    </location>
</feature>
<dbReference type="InterPro" id="IPR003594">
    <property type="entry name" value="HATPase_dom"/>
</dbReference>
<dbReference type="Pfam" id="PF00512">
    <property type="entry name" value="HisKA"/>
    <property type="match status" value="1"/>
</dbReference>